<feature type="transmembrane region" description="Helical" evidence="1">
    <location>
        <begin position="89"/>
        <end position="110"/>
    </location>
</feature>
<reference evidence="2 3" key="1">
    <citation type="submission" date="2018-03" db="EMBL/GenBank/DDBJ databases">
        <title>Draft genome sequence of Rohu Carp (Labeo rohita).</title>
        <authorList>
            <person name="Das P."/>
            <person name="Kushwaha B."/>
            <person name="Joshi C.G."/>
            <person name="Kumar D."/>
            <person name="Nagpure N.S."/>
            <person name="Sahoo L."/>
            <person name="Das S.P."/>
            <person name="Bit A."/>
            <person name="Patnaik S."/>
            <person name="Meher P.K."/>
            <person name="Jayasankar P."/>
            <person name="Koringa P.G."/>
            <person name="Patel N.V."/>
            <person name="Hinsu A.T."/>
            <person name="Kumar R."/>
            <person name="Pandey M."/>
            <person name="Agarwal S."/>
            <person name="Srivastava S."/>
            <person name="Singh M."/>
            <person name="Iquebal M.A."/>
            <person name="Jaiswal S."/>
            <person name="Angadi U.B."/>
            <person name="Kumar N."/>
            <person name="Raza M."/>
            <person name="Shah T.M."/>
            <person name="Rai A."/>
            <person name="Jena J.K."/>
        </authorList>
    </citation>
    <scope>NUCLEOTIDE SEQUENCE [LARGE SCALE GENOMIC DNA]</scope>
    <source>
        <strain evidence="2">DASCIFA01</strain>
        <tissue evidence="2">Testis</tissue>
    </source>
</reference>
<keyword evidence="1" id="KW-0812">Transmembrane</keyword>
<evidence type="ECO:0000256" key="1">
    <source>
        <dbReference type="SAM" id="Phobius"/>
    </source>
</evidence>
<dbReference type="AlphaFoldDB" id="A0A498MEJ8"/>
<dbReference type="Proteomes" id="UP000290572">
    <property type="component" value="Unassembled WGS sequence"/>
</dbReference>
<keyword evidence="1" id="KW-1133">Transmembrane helix</keyword>
<gene>
    <name evidence="2" type="ORF">ROHU_026659</name>
</gene>
<protein>
    <submittedName>
        <fullName evidence="2">Uncharacterized protein</fullName>
    </submittedName>
</protein>
<organism evidence="2 3">
    <name type="scientific">Labeo rohita</name>
    <name type="common">Indian major carp</name>
    <name type="synonym">Cyprinus rohita</name>
    <dbReference type="NCBI Taxonomy" id="84645"/>
    <lineage>
        <taxon>Eukaryota</taxon>
        <taxon>Metazoa</taxon>
        <taxon>Chordata</taxon>
        <taxon>Craniata</taxon>
        <taxon>Vertebrata</taxon>
        <taxon>Euteleostomi</taxon>
        <taxon>Actinopterygii</taxon>
        <taxon>Neopterygii</taxon>
        <taxon>Teleostei</taxon>
        <taxon>Ostariophysi</taxon>
        <taxon>Cypriniformes</taxon>
        <taxon>Cyprinidae</taxon>
        <taxon>Labeoninae</taxon>
        <taxon>Labeonini</taxon>
        <taxon>Labeo</taxon>
    </lineage>
</organism>
<proteinExistence type="predicted"/>
<accession>A0A498MEJ8</accession>
<keyword evidence="1" id="KW-0472">Membrane</keyword>
<sequence>METLPSVTERNSTEYIKTDQTNSKSVLVMNSMFLAWTLSFLILSYTLGFPMLNNTSSGSQTETFLNVTTGNFTASRETSPPGLSEGKSVLVMNSMFVVWTLSFLILSYTLGFPNPKNIRHALQLENNLIKVMRVVCPLATCSLSNLGSSLQIGDEVAGDSARDPMGNGKK</sequence>
<name>A0A498MEJ8_LABRO</name>
<comment type="caution">
    <text evidence="2">The sequence shown here is derived from an EMBL/GenBank/DDBJ whole genome shotgun (WGS) entry which is preliminary data.</text>
</comment>
<keyword evidence="3" id="KW-1185">Reference proteome</keyword>
<evidence type="ECO:0000313" key="3">
    <source>
        <dbReference type="Proteomes" id="UP000290572"/>
    </source>
</evidence>
<feature type="transmembrane region" description="Helical" evidence="1">
    <location>
        <begin position="26"/>
        <end position="47"/>
    </location>
</feature>
<dbReference type="EMBL" id="QBIY01012739">
    <property type="protein sequence ID" value="RXN17812.1"/>
    <property type="molecule type" value="Genomic_DNA"/>
</dbReference>
<evidence type="ECO:0000313" key="2">
    <source>
        <dbReference type="EMBL" id="RXN17812.1"/>
    </source>
</evidence>